<gene>
    <name evidence="6" type="ORF">OIH86_23165</name>
</gene>
<dbReference type="SUPFAM" id="SSF111369">
    <property type="entry name" value="HlyD-like secretion proteins"/>
    <property type="match status" value="1"/>
</dbReference>
<keyword evidence="7" id="KW-1185">Reference proteome</keyword>
<protein>
    <submittedName>
        <fullName evidence="6">HlyD family efflux transporter periplasmic adaptor subunit</fullName>
    </submittedName>
</protein>
<comment type="caution">
    <text evidence="6">The sequence shown here is derived from an EMBL/GenBank/DDBJ whole genome shotgun (WGS) entry which is preliminary data.</text>
</comment>
<evidence type="ECO:0000256" key="2">
    <source>
        <dbReference type="ARBA" id="ARBA00023054"/>
    </source>
</evidence>
<name>A0ABT3DNA9_9BACI</name>
<dbReference type="Gene3D" id="2.40.50.100">
    <property type="match status" value="1"/>
</dbReference>
<dbReference type="PANTHER" id="PTHR32347:SF14">
    <property type="entry name" value="EFFLUX SYSTEM COMPONENT YKNX-RELATED"/>
    <property type="match status" value="1"/>
</dbReference>
<feature type="chain" id="PRO_5046507046" evidence="4">
    <location>
        <begin position="26"/>
        <end position="342"/>
    </location>
</feature>
<proteinExistence type="predicted"/>
<evidence type="ECO:0000259" key="5">
    <source>
        <dbReference type="Pfam" id="PF25917"/>
    </source>
</evidence>
<dbReference type="InterPro" id="IPR050465">
    <property type="entry name" value="UPF0194_transport"/>
</dbReference>
<keyword evidence="4" id="KW-0732">Signal</keyword>
<comment type="subcellular location">
    <subcellularLocation>
        <location evidence="1">Cell envelope</location>
    </subcellularLocation>
</comment>
<dbReference type="EMBL" id="JAOYEY010000051">
    <property type="protein sequence ID" value="MCV9888555.1"/>
    <property type="molecule type" value="Genomic_DNA"/>
</dbReference>
<evidence type="ECO:0000256" key="4">
    <source>
        <dbReference type="SAM" id="SignalP"/>
    </source>
</evidence>
<dbReference type="PANTHER" id="PTHR32347">
    <property type="entry name" value="EFFLUX SYSTEM COMPONENT YKNX-RELATED"/>
    <property type="match status" value="1"/>
</dbReference>
<dbReference type="Proteomes" id="UP001526147">
    <property type="component" value="Unassembled WGS sequence"/>
</dbReference>
<dbReference type="Pfam" id="PF25917">
    <property type="entry name" value="BSH_RND"/>
    <property type="match status" value="1"/>
</dbReference>
<accession>A0ABT3DNA9</accession>
<organism evidence="6 7">
    <name type="scientific">Metabacillus halosaccharovorans</name>
    <dbReference type="NCBI Taxonomy" id="930124"/>
    <lineage>
        <taxon>Bacteria</taxon>
        <taxon>Bacillati</taxon>
        <taxon>Bacillota</taxon>
        <taxon>Bacilli</taxon>
        <taxon>Bacillales</taxon>
        <taxon>Bacillaceae</taxon>
        <taxon>Metabacillus</taxon>
    </lineage>
</organism>
<feature type="domain" description="Multidrug resistance protein MdtA-like barrel-sandwich hybrid" evidence="5">
    <location>
        <begin position="80"/>
        <end position="192"/>
    </location>
</feature>
<reference evidence="6 7" key="1">
    <citation type="submission" date="2022-10" db="EMBL/GenBank/DDBJ databases">
        <title>Draft genome assembly of moderately radiation resistant bacterium Metabacillus halosaccharovorans.</title>
        <authorList>
            <person name="Pal S."/>
            <person name="Gopinathan A."/>
        </authorList>
    </citation>
    <scope>NUCLEOTIDE SEQUENCE [LARGE SCALE GENOMIC DNA]</scope>
    <source>
        <strain evidence="6 7">VITHBRA001</strain>
    </source>
</reference>
<evidence type="ECO:0000256" key="1">
    <source>
        <dbReference type="ARBA" id="ARBA00004196"/>
    </source>
</evidence>
<keyword evidence="2 3" id="KW-0175">Coiled coil</keyword>
<dbReference type="RefSeq" id="WP_264144631.1">
    <property type="nucleotide sequence ID" value="NZ_JAOYEY010000051.1"/>
</dbReference>
<feature type="signal peptide" evidence="4">
    <location>
        <begin position="1"/>
        <end position="25"/>
    </location>
</feature>
<dbReference type="InterPro" id="IPR058625">
    <property type="entry name" value="MdtA-like_BSH"/>
</dbReference>
<evidence type="ECO:0000256" key="3">
    <source>
        <dbReference type="SAM" id="Coils"/>
    </source>
</evidence>
<evidence type="ECO:0000313" key="6">
    <source>
        <dbReference type="EMBL" id="MCV9888555.1"/>
    </source>
</evidence>
<sequence>MKPFKSNRYMTHPLLAFALIVPLSACSLLPKEEPVLAPPLVEPAEIEYDTVEVKKGELVKHVKGLATVTPLENDPLSFTQSSGRLKKIHVKKGDAVKENQLIAELDSGSLTFELELAEIELKKAEIRLKQAKQGADSYTIDLAELDVDSLTIQIEKLKSEIDKTKILSPLNGIVTFIEEKKAGDMIDAFQPVVQVADTSKLQLIYTATSANELNETKIGMDVEVETNGKTVKGKVVQTPSEVPREKLEENPDLYQRSIFMTVDKLPKEVNVGDSVDFDVITAKANDVLIIPKGALRSLAGRTYVQVLEGDAKREVDIDSGLVSATEVEVVSGLAEGDTVILK</sequence>
<evidence type="ECO:0000313" key="7">
    <source>
        <dbReference type="Proteomes" id="UP001526147"/>
    </source>
</evidence>
<dbReference type="Gene3D" id="2.40.420.20">
    <property type="match status" value="1"/>
</dbReference>
<feature type="coiled-coil region" evidence="3">
    <location>
        <begin position="114"/>
        <end position="167"/>
    </location>
</feature>